<evidence type="ECO:0000313" key="3">
    <source>
        <dbReference type="Proteomes" id="UP001338125"/>
    </source>
</evidence>
<dbReference type="EMBL" id="JAVFKD010000012">
    <property type="protein sequence ID" value="KAK5992397.1"/>
    <property type="molecule type" value="Genomic_DNA"/>
</dbReference>
<organism evidence="2 3">
    <name type="scientific">Cladobotryum mycophilum</name>
    <dbReference type="NCBI Taxonomy" id="491253"/>
    <lineage>
        <taxon>Eukaryota</taxon>
        <taxon>Fungi</taxon>
        <taxon>Dikarya</taxon>
        <taxon>Ascomycota</taxon>
        <taxon>Pezizomycotina</taxon>
        <taxon>Sordariomycetes</taxon>
        <taxon>Hypocreomycetidae</taxon>
        <taxon>Hypocreales</taxon>
        <taxon>Hypocreaceae</taxon>
        <taxon>Cladobotryum</taxon>
    </lineage>
</organism>
<comment type="caution">
    <text evidence="2">The sequence shown here is derived from an EMBL/GenBank/DDBJ whole genome shotgun (WGS) entry which is preliminary data.</text>
</comment>
<dbReference type="PANTHER" id="PTHR34065">
    <property type="entry name" value="CELL DIVISION CONTROL PROTEIN 14"/>
    <property type="match status" value="1"/>
</dbReference>
<dbReference type="PANTHER" id="PTHR34065:SF1">
    <property type="entry name" value="CELL DIVISION CONTROL PROTEIN 14"/>
    <property type="match status" value="1"/>
</dbReference>
<keyword evidence="3" id="KW-1185">Reference proteome</keyword>
<dbReference type="Proteomes" id="UP001338125">
    <property type="component" value="Unassembled WGS sequence"/>
</dbReference>
<reference evidence="2 3" key="1">
    <citation type="submission" date="2024-01" db="EMBL/GenBank/DDBJ databases">
        <title>Complete genome of Cladobotryum mycophilum ATHUM6906.</title>
        <authorList>
            <person name="Christinaki A.C."/>
            <person name="Myridakis A.I."/>
            <person name="Kouvelis V.N."/>
        </authorList>
    </citation>
    <scope>NUCLEOTIDE SEQUENCE [LARGE SCALE GENOMIC DNA]</scope>
    <source>
        <strain evidence="2 3">ATHUM6906</strain>
    </source>
</reference>
<name>A0ABR0SJS5_9HYPO</name>
<feature type="region of interest" description="Disordered" evidence="1">
    <location>
        <begin position="220"/>
        <end position="261"/>
    </location>
</feature>
<dbReference type="Pfam" id="PF08045">
    <property type="entry name" value="CDC14"/>
    <property type="match status" value="1"/>
</dbReference>
<accession>A0ABR0SJS5</accession>
<gene>
    <name evidence="2" type="ORF">PT974_05801</name>
</gene>
<evidence type="ECO:0000256" key="1">
    <source>
        <dbReference type="SAM" id="MobiDB-lite"/>
    </source>
</evidence>
<feature type="region of interest" description="Disordered" evidence="1">
    <location>
        <begin position="39"/>
        <end position="69"/>
    </location>
</feature>
<proteinExistence type="predicted"/>
<sequence length="295" mass="32457">MEALLSLAFDNLSSFDGPKIRKGLRQVEGLLAQICLSNGGAPKHSRSSSNSSTKIEEDGEAPASPPRKDLAQLTQDPAFREFFKLQEGFEWNVAMRLINTLDRLMAKGSDGQNDLLILSALDLIQGALLLHPPSKQLFSREQNMNLLLDLLEPYNCPAIQSATLLTLVVALIDTPSNTRTFEGLDGLLTVTSLFKSRNTAREVKLKLVEFLYFYLMPEAPSSTPSEKRDSSIPVLQRSPSKLGGPLDASKQKRSNTNNGILSTEEKQQLLSRHLSSVEDLVKDLRNCAPFGGMVC</sequence>
<dbReference type="InterPro" id="IPR012535">
    <property type="entry name" value="Cell_div_Cdc14"/>
</dbReference>
<evidence type="ECO:0000313" key="2">
    <source>
        <dbReference type="EMBL" id="KAK5992397.1"/>
    </source>
</evidence>
<protein>
    <submittedName>
        <fullName evidence="2">Cell division control 14-like protein</fullName>
    </submittedName>
</protein>